<dbReference type="PROSITE" id="PS51233">
    <property type="entry name" value="VWFD"/>
    <property type="match status" value="2"/>
</dbReference>
<dbReference type="Gene3D" id="2.10.25.10">
    <property type="entry name" value="Laminin"/>
    <property type="match status" value="2"/>
</dbReference>
<dbReference type="FunFam" id="2.10.25.10:FF:000055">
    <property type="entry name" value="alpha-tectorin isoform X1"/>
    <property type="match status" value="1"/>
</dbReference>
<dbReference type="Pfam" id="PF12714">
    <property type="entry name" value="TILa"/>
    <property type="match status" value="1"/>
</dbReference>
<dbReference type="Pfam" id="PF01826">
    <property type="entry name" value="TIL"/>
    <property type="match status" value="2"/>
</dbReference>
<evidence type="ECO:0000256" key="2">
    <source>
        <dbReference type="ARBA" id="ARBA00023180"/>
    </source>
</evidence>
<dbReference type="InParanoid" id="A0A3Q3M7C1"/>
<dbReference type="STRING" id="205130.ENSMAMP00000023008"/>
<dbReference type="GeneTree" id="ENSGT00950000183155"/>
<dbReference type="InterPro" id="IPR050780">
    <property type="entry name" value="Mucin_vWF_Thrombospondin_sf"/>
</dbReference>
<dbReference type="InterPro" id="IPR014853">
    <property type="entry name" value="VWF/SSPO/ZAN-like_Cys-rich_dom"/>
</dbReference>
<dbReference type="Pfam" id="PF00094">
    <property type="entry name" value="VWD"/>
    <property type="match status" value="4"/>
</dbReference>
<keyword evidence="5" id="KW-1185">Reference proteome</keyword>
<dbReference type="Ensembl" id="ENSMAMT00000023598.2">
    <property type="protein sequence ID" value="ENSMAMP00000023008.2"/>
    <property type="gene ID" value="ENSMAMG00000026655.1"/>
</dbReference>
<protein>
    <recommendedName>
        <fullName evidence="3">VWFD domain-containing protein</fullName>
    </recommendedName>
</protein>
<evidence type="ECO:0000313" key="4">
    <source>
        <dbReference type="Ensembl" id="ENSMAMP00000023008.2"/>
    </source>
</evidence>
<keyword evidence="2" id="KW-0325">Glycoprotein</keyword>
<reference evidence="4" key="1">
    <citation type="submission" date="2025-08" db="UniProtKB">
        <authorList>
            <consortium name="Ensembl"/>
        </authorList>
    </citation>
    <scope>IDENTIFICATION</scope>
</reference>
<dbReference type="InterPro" id="IPR036084">
    <property type="entry name" value="Ser_inhib-like_sf"/>
</dbReference>
<keyword evidence="1" id="KW-1015">Disulfide bond</keyword>
<name>A0A3Q3M7C1_9TELE</name>
<accession>A0A3Q3M7C1</accession>
<dbReference type="InterPro" id="IPR035234">
    <property type="entry name" value="IgGFc-bd_N"/>
</dbReference>
<dbReference type="Pfam" id="PF08742">
    <property type="entry name" value="C8"/>
    <property type="match status" value="3"/>
</dbReference>
<dbReference type="SMART" id="SM00832">
    <property type="entry name" value="C8"/>
    <property type="match status" value="3"/>
</dbReference>
<evidence type="ECO:0000313" key="5">
    <source>
        <dbReference type="Proteomes" id="UP000261640"/>
    </source>
</evidence>
<reference evidence="4" key="2">
    <citation type="submission" date="2025-09" db="UniProtKB">
        <authorList>
            <consortium name="Ensembl"/>
        </authorList>
    </citation>
    <scope>IDENTIFICATION</scope>
</reference>
<dbReference type="GO" id="GO:0031012">
    <property type="term" value="C:extracellular matrix"/>
    <property type="evidence" value="ECO:0007669"/>
    <property type="project" value="TreeGrafter"/>
</dbReference>
<dbReference type="SMART" id="SM00216">
    <property type="entry name" value="VWD"/>
    <property type="match status" value="2"/>
</dbReference>
<dbReference type="SUPFAM" id="SSF57567">
    <property type="entry name" value="Serine protease inhibitors"/>
    <property type="match status" value="2"/>
</dbReference>
<dbReference type="InterPro" id="IPR002919">
    <property type="entry name" value="TIL_dom"/>
</dbReference>
<dbReference type="PANTHER" id="PTHR11339">
    <property type="entry name" value="EXTRACELLULAR MATRIX GLYCOPROTEIN RELATED"/>
    <property type="match status" value="1"/>
</dbReference>
<feature type="domain" description="VWFD" evidence="3">
    <location>
        <begin position="748"/>
        <end position="893"/>
    </location>
</feature>
<organism evidence="4 5">
    <name type="scientific">Mastacembelus armatus</name>
    <name type="common">zig-zag eel</name>
    <dbReference type="NCBI Taxonomy" id="205130"/>
    <lineage>
        <taxon>Eukaryota</taxon>
        <taxon>Metazoa</taxon>
        <taxon>Chordata</taxon>
        <taxon>Craniata</taxon>
        <taxon>Vertebrata</taxon>
        <taxon>Euteleostomi</taxon>
        <taxon>Actinopterygii</taxon>
        <taxon>Neopterygii</taxon>
        <taxon>Teleostei</taxon>
        <taxon>Neoteleostei</taxon>
        <taxon>Acanthomorphata</taxon>
        <taxon>Anabantaria</taxon>
        <taxon>Synbranchiformes</taxon>
        <taxon>Mastacembelidae</taxon>
        <taxon>Mastacembelus</taxon>
    </lineage>
</organism>
<dbReference type="CDD" id="cd19941">
    <property type="entry name" value="TIL"/>
    <property type="match status" value="2"/>
</dbReference>
<dbReference type="PANTHER" id="PTHR11339:SF374">
    <property type="entry name" value="ZONADHESIN"/>
    <property type="match status" value="1"/>
</dbReference>
<evidence type="ECO:0000259" key="3">
    <source>
        <dbReference type="PROSITE" id="PS51233"/>
    </source>
</evidence>
<sequence>MVIDLQPYESVQLQSPHDLSGTRVTSQRPVAVFTGHSCTWQFSKCNFVFEQLLPVSGWGSSFIVPPLSIQTKYDSVFLQASQPTKVTVQYPSRQDVLSLTGGQFKELQYHSPETLSIQADQGIQVLLFFNGVTLNKDKYYDSFLMTILSTDRYCSSYSIEALQDFENQILIVAQTSAIAELRIDGVNLPATVQWKKVTGTDFSWVPGLIEDALCRDDCVGGCERCENSLMNIWAGDSFCGLITLTINGPFSKCHAAIDPQAYLENCKYDVCMGGGLRHFLCKALEAYTEHLLQSVLRFLPQAPKCPANSHYELCGSSCPATCSDPTAPSKCKRPCVETCTCNAGFLLSGNQCVPDTQCGCTHEGRYVPAGESRVECQDKTCGAGQQCQVVEGIRKCKAVSHSTCQATGDPHYKTFDKQKFDFQGTCVYQLVALCSKNKELVPFECCVLSRRVSVYLSGMFAVVTTEFGLKLSFNWESAAFVTLPSTYMEATCGLCGNFNGNPKDDFTTPSGTQADGLVAFASSWKVPGLIEDALCRDDCVGGCERCENSLMNIWAGDSFCGLITLTINGPFSKCHAAIDPQAYLENCKYDVCMGGGLRHFLCKALEAYTEACQLAEIQIEDWRTIAQCRKYCTKHCIHYELCGSSCPATCSDPTAPSKCKRPCVETCTCNAGFLLSGNQCVPDTQCGCTHEGRYVPAGESFWADQGCQRWCKCVAGSRRVECQDKTCGAGQQCQVVEGIRKCKAASHSTCQATGDPHYKTFDKQKFDFQGTCVYQLVALCSKNKELVPFEVLVQNDHRGSKVVSYTKLVEIKVYSLSIVITKTYKDFGLKLSFNWESAAFVTLPSTYMEAVCGLCGNYNGKPQDDLIPKNGDKPVSPADFGDSWQVAEIPGCVRGCEGVCPSCDTRKKAQYETGDFCGILTDPKGPFRDCHAKVDPAGFFEDCVYDVCMYNGKKDVLCQAITAYTSTAAPSVCARHLG</sequence>
<dbReference type="AlphaFoldDB" id="A0A3Q3M7C1"/>
<dbReference type="Proteomes" id="UP000261640">
    <property type="component" value="Unplaced"/>
</dbReference>
<dbReference type="Pfam" id="PF17517">
    <property type="entry name" value="IgGFc_binding"/>
    <property type="match status" value="1"/>
</dbReference>
<feature type="domain" description="VWFD" evidence="3">
    <location>
        <begin position="343"/>
        <end position="536"/>
    </location>
</feature>
<dbReference type="GO" id="GO:0005615">
    <property type="term" value="C:extracellular space"/>
    <property type="evidence" value="ECO:0007669"/>
    <property type="project" value="TreeGrafter"/>
</dbReference>
<proteinExistence type="predicted"/>
<evidence type="ECO:0000256" key="1">
    <source>
        <dbReference type="ARBA" id="ARBA00023157"/>
    </source>
</evidence>
<dbReference type="InterPro" id="IPR025615">
    <property type="entry name" value="TILa_dom"/>
</dbReference>
<dbReference type="InterPro" id="IPR001846">
    <property type="entry name" value="VWF_type-D"/>
</dbReference>